<dbReference type="InterPro" id="IPR011990">
    <property type="entry name" value="TPR-like_helical_dom_sf"/>
</dbReference>
<protein>
    <recommendedName>
        <fullName evidence="3">Tetratricopeptide repeat protein</fullName>
    </recommendedName>
</protein>
<evidence type="ECO:0000313" key="2">
    <source>
        <dbReference type="Proteomes" id="UP000429232"/>
    </source>
</evidence>
<reference evidence="1 2" key="1">
    <citation type="submission" date="2020-12" db="EMBL/GenBank/DDBJ databases">
        <title>HMF7856_wgs.fasta genome submission.</title>
        <authorList>
            <person name="Kang H."/>
            <person name="Kim H."/>
            <person name="Joh K."/>
        </authorList>
    </citation>
    <scope>NUCLEOTIDE SEQUENCE [LARGE SCALE GENOMIC DNA]</scope>
    <source>
        <strain evidence="1 2">HMF7856</strain>
    </source>
</reference>
<organism evidence="1 2">
    <name type="scientific">Mucilaginibacter ginkgonis</name>
    <dbReference type="NCBI Taxonomy" id="2682091"/>
    <lineage>
        <taxon>Bacteria</taxon>
        <taxon>Pseudomonadati</taxon>
        <taxon>Bacteroidota</taxon>
        <taxon>Sphingobacteriia</taxon>
        <taxon>Sphingobacteriales</taxon>
        <taxon>Sphingobacteriaceae</taxon>
        <taxon>Mucilaginibacter</taxon>
    </lineage>
</organism>
<sequence>MKKVLLLAVISLSILSARASENAIDSLQYKITPTTPDVTKAAIFNQMATAYMNYPSIQDRSVKAEYQEKALKYTFNAIHAYSRLDDSSSLRTSFDRLAKIYRDQRKYSQAKWYILQANTIARAQNDLPYITESLITLAGIKMDNKNYDWAEGDLGEALAIASINRFSEQQADVMLSYTRLWRNLHRPLKASQAEARYAFMKDSMTKDSAAKVMAKVVTKKKSLPVTARLVKNTIPKTAVAYTSL</sequence>
<dbReference type="AlphaFoldDB" id="A0A6I4HWU5"/>
<evidence type="ECO:0008006" key="3">
    <source>
        <dbReference type="Google" id="ProtNLM"/>
    </source>
</evidence>
<proteinExistence type="predicted"/>
<dbReference type="KEGG" id="mgik:GO620_007665"/>
<dbReference type="Gene3D" id="1.25.40.10">
    <property type="entry name" value="Tetratricopeptide repeat domain"/>
    <property type="match status" value="1"/>
</dbReference>
<gene>
    <name evidence="1" type="ORF">GO620_007665</name>
</gene>
<dbReference type="Proteomes" id="UP000429232">
    <property type="component" value="Chromosome"/>
</dbReference>
<keyword evidence="2" id="KW-1185">Reference proteome</keyword>
<name>A0A6I4HWU5_9SPHI</name>
<dbReference type="SUPFAM" id="SSF48452">
    <property type="entry name" value="TPR-like"/>
    <property type="match status" value="1"/>
</dbReference>
<dbReference type="EMBL" id="CP066775">
    <property type="protein sequence ID" value="QQL51312.1"/>
    <property type="molecule type" value="Genomic_DNA"/>
</dbReference>
<accession>A0A6I4HWU5</accession>
<evidence type="ECO:0000313" key="1">
    <source>
        <dbReference type="EMBL" id="QQL51312.1"/>
    </source>
</evidence>
<dbReference type="RefSeq" id="WP_157523938.1">
    <property type="nucleotide sequence ID" value="NZ_CP066775.1"/>
</dbReference>